<accession>A0A140L441</accession>
<evidence type="ECO:0000256" key="1">
    <source>
        <dbReference type="ARBA" id="ARBA00008761"/>
    </source>
</evidence>
<dbReference type="AlphaFoldDB" id="A0A140L441"/>
<feature type="domain" description="Probable transposase IS891/IS1136/IS1341" evidence="5">
    <location>
        <begin position="211"/>
        <end position="328"/>
    </location>
</feature>
<protein>
    <recommendedName>
        <fullName evidence="9">Transposase</fullName>
    </recommendedName>
</protein>
<evidence type="ECO:0000313" key="8">
    <source>
        <dbReference type="Proteomes" id="UP000070427"/>
    </source>
</evidence>
<comment type="caution">
    <text evidence="7">The sequence shown here is derived from an EMBL/GenBank/DDBJ whole genome shotgun (WGS) entry which is preliminary data.</text>
</comment>
<organism evidence="7 8">
    <name type="scientific">Fervidicola ferrireducens</name>
    <dbReference type="NCBI Taxonomy" id="520764"/>
    <lineage>
        <taxon>Bacteria</taxon>
        <taxon>Bacillati</taxon>
        <taxon>Bacillota</taxon>
        <taxon>Clostridia</taxon>
        <taxon>Thermosediminibacterales</taxon>
        <taxon>Thermosediminibacteraceae</taxon>
        <taxon>Fervidicola</taxon>
    </lineage>
</organism>
<dbReference type="GO" id="GO:0006310">
    <property type="term" value="P:DNA recombination"/>
    <property type="evidence" value="ECO:0007669"/>
    <property type="project" value="UniProtKB-KW"/>
</dbReference>
<keyword evidence="2" id="KW-0815">Transposition</keyword>
<keyword evidence="8" id="KW-1185">Reference proteome</keyword>
<proteinExistence type="inferred from homology"/>
<sequence length="461" mass="52547">MGHKNLKQLDAIAFKPGDESGFRLCYNGSMKHTNVVRVLPDKRQKQVLEIIGDRCAALWNAVQYRCRQAFFKGDSVPSYAALCSEFKEHPAYKALPAHIGQEVIKKARKAWDSYFACLRLYRKGELKEPPHIPRYWKDRRTGRRIFRVIPVKAPTSYSLDARCLSLTLPQDLRKGQGDRLVLRTKGVLRFHGRPKTLELKYDPVKTRWYAHQVVEVPEPVRKARPEKHAAIDLGARVLVALAVEGLNRQLLFSAREVIKDFLYWTNQIAGEQSRLNRAGRKTSRRLKRLYQLRARRLRHAFVALAAEIVRILKRLRVTTLFLEDLTGIREAMDFGPKNLLVHNFWAFRMLRNLIEAACTRTGIRVVPVEPRGTSCRCAVCGSSVRRPVRHKAVCEKCGRVWHADANAALNIILQGSSKEHGAEATPLKPLALRWDRHRWVSRFESAAGTPSGATSGSRMAA</sequence>
<name>A0A140L441_9FIRM</name>
<dbReference type="PATRIC" id="fig|520764.3.peg.2097"/>
<gene>
    <name evidence="7" type="ORF">AN618_19540</name>
</gene>
<dbReference type="Pfam" id="PF07282">
    <property type="entry name" value="Cas12f1-like_TNB"/>
    <property type="match status" value="1"/>
</dbReference>
<evidence type="ECO:0000259" key="5">
    <source>
        <dbReference type="Pfam" id="PF01385"/>
    </source>
</evidence>
<reference evidence="7 8" key="1">
    <citation type="submission" date="2015-12" db="EMBL/GenBank/DDBJ databases">
        <title>Draft genome sequnece of Fervidicola ferrireducens strain Y170.</title>
        <authorList>
            <person name="Patel B.K."/>
        </authorList>
    </citation>
    <scope>NUCLEOTIDE SEQUENCE [LARGE SCALE GENOMIC DNA]</scope>
    <source>
        <strain evidence="7 8">Y170</strain>
    </source>
</reference>
<dbReference type="GO" id="GO:0032196">
    <property type="term" value="P:transposition"/>
    <property type="evidence" value="ECO:0007669"/>
    <property type="project" value="UniProtKB-KW"/>
</dbReference>
<dbReference type="GO" id="GO:0003677">
    <property type="term" value="F:DNA binding"/>
    <property type="evidence" value="ECO:0007669"/>
    <property type="project" value="UniProtKB-KW"/>
</dbReference>
<evidence type="ECO:0000313" key="7">
    <source>
        <dbReference type="EMBL" id="KXG75316.1"/>
    </source>
</evidence>
<feature type="domain" description="Cas12f1-like TNB" evidence="6">
    <location>
        <begin position="347"/>
        <end position="411"/>
    </location>
</feature>
<dbReference type="EMBL" id="LOED01000028">
    <property type="protein sequence ID" value="KXG75316.1"/>
    <property type="molecule type" value="Genomic_DNA"/>
</dbReference>
<dbReference type="STRING" id="520764.AN618_19540"/>
<dbReference type="InterPro" id="IPR010095">
    <property type="entry name" value="Cas12f1-like_TNB"/>
</dbReference>
<evidence type="ECO:0000259" key="6">
    <source>
        <dbReference type="Pfam" id="PF07282"/>
    </source>
</evidence>
<dbReference type="Pfam" id="PF01385">
    <property type="entry name" value="OrfB_IS605"/>
    <property type="match status" value="1"/>
</dbReference>
<evidence type="ECO:0000256" key="4">
    <source>
        <dbReference type="ARBA" id="ARBA00023172"/>
    </source>
</evidence>
<keyword evidence="4" id="KW-0233">DNA recombination</keyword>
<evidence type="ECO:0008006" key="9">
    <source>
        <dbReference type="Google" id="ProtNLM"/>
    </source>
</evidence>
<evidence type="ECO:0000256" key="2">
    <source>
        <dbReference type="ARBA" id="ARBA00022578"/>
    </source>
</evidence>
<keyword evidence="3" id="KW-0238">DNA-binding</keyword>
<comment type="similarity">
    <text evidence="1">In the C-terminal section; belongs to the transposase 35 family.</text>
</comment>
<dbReference type="InParanoid" id="A0A140L441"/>
<dbReference type="NCBIfam" id="TIGR01766">
    <property type="entry name" value="IS200/IS605 family accessory protein TnpB-like domain"/>
    <property type="match status" value="1"/>
</dbReference>
<dbReference type="NCBIfam" id="NF040570">
    <property type="entry name" value="guided_TnpB"/>
    <property type="match status" value="1"/>
</dbReference>
<dbReference type="Proteomes" id="UP000070427">
    <property type="component" value="Unassembled WGS sequence"/>
</dbReference>
<dbReference type="InterPro" id="IPR001959">
    <property type="entry name" value="Transposase"/>
</dbReference>
<evidence type="ECO:0000256" key="3">
    <source>
        <dbReference type="ARBA" id="ARBA00023125"/>
    </source>
</evidence>